<dbReference type="SUPFAM" id="SSF52540">
    <property type="entry name" value="P-loop containing nucleoside triphosphate hydrolases"/>
    <property type="match status" value="1"/>
</dbReference>
<dbReference type="RefSeq" id="WP_279295081.1">
    <property type="nucleotide sequence ID" value="NZ_JAOTIF010000001.1"/>
</dbReference>
<evidence type="ECO:0000256" key="7">
    <source>
        <dbReference type="ARBA" id="ARBA00023125"/>
    </source>
</evidence>
<dbReference type="InterPro" id="IPR027417">
    <property type="entry name" value="P-loop_NTPase"/>
</dbReference>
<evidence type="ECO:0000313" key="15">
    <source>
        <dbReference type="EMBL" id="MCU7547635.1"/>
    </source>
</evidence>
<dbReference type="PROSITE" id="PS51192">
    <property type="entry name" value="HELICASE_ATP_BIND_1"/>
    <property type="match status" value="1"/>
</dbReference>
<evidence type="ECO:0000256" key="8">
    <source>
        <dbReference type="ARBA" id="ARBA00023235"/>
    </source>
</evidence>
<evidence type="ECO:0000256" key="11">
    <source>
        <dbReference type="ARBA" id="ARBA00044535"/>
    </source>
</evidence>
<proteinExistence type="inferred from homology"/>
<evidence type="ECO:0000256" key="5">
    <source>
        <dbReference type="ARBA" id="ARBA00022806"/>
    </source>
</evidence>
<dbReference type="GO" id="GO:0043590">
    <property type="term" value="C:bacterial nucleoid"/>
    <property type="evidence" value="ECO:0007669"/>
    <property type="project" value="TreeGrafter"/>
</dbReference>
<organism evidence="15 16">
    <name type="scientific">Paraflavisolibacter caeni</name>
    <dbReference type="NCBI Taxonomy" id="2982496"/>
    <lineage>
        <taxon>Bacteria</taxon>
        <taxon>Pseudomonadati</taxon>
        <taxon>Bacteroidota</taxon>
        <taxon>Chitinophagia</taxon>
        <taxon>Chitinophagales</taxon>
        <taxon>Chitinophagaceae</taxon>
        <taxon>Paraflavisolibacter</taxon>
    </lineage>
</organism>
<evidence type="ECO:0000256" key="10">
    <source>
        <dbReference type="ARBA" id="ARBA00034808"/>
    </source>
</evidence>
<dbReference type="Gene3D" id="3.40.50.300">
    <property type="entry name" value="P-loop containing nucleotide triphosphate hydrolases"/>
    <property type="match status" value="2"/>
</dbReference>
<keyword evidence="3" id="KW-0547">Nucleotide-binding</keyword>
<dbReference type="Pfam" id="PF16124">
    <property type="entry name" value="RecQ_Zn_bind"/>
    <property type="match status" value="1"/>
</dbReference>
<keyword evidence="6" id="KW-0067">ATP-binding</keyword>
<dbReference type="AlphaFoldDB" id="A0A9X2XS56"/>
<feature type="domain" description="Helicase C-terminal" evidence="14">
    <location>
        <begin position="217"/>
        <end position="360"/>
    </location>
</feature>
<dbReference type="Proteomes" id="UP001155483">
    <property type="component" value="Unassembled WGS sequence"/>
</dbReference>
<dbReference type="GO" id="GO:0030894">
    <property type="term" value="C:replisome"/>
    <property type="evidence" value="ECO:0007669"/>
    <property type="project" value="TreeGrafter"/>
</dbReference>
<keyword evidence="7" id="KW-0238">DNA-binding</keyword>
<comment type="catalytic activity">
    <reaction evidence="9">
        <text>Couples ATP hydrolysis with the unwinding of duplex DNA by translocating in the 3'-5' direction.</text>
        <dbReference type="EC" id="5.6.2.4"/>
    </reaction>
</comment>
<accession>A0A9X2XS56</accession>
<dbReference type="InterPro" id="IPR001650">
    <property type="entry name" value="Helicase_C-like"/>
</dbReference>
<dbReference type="GO" id="GO:0003677">
    <property type="term" value="F:DNA binding"/>
    <property type="evidence" value="ECO:0007669"/>
    <property type="project" value="UniProtKB-KW"/>
</dbReference>
<keyword evidence="5 15" id="KW-0347">Helicase</keyword>
<dbReference type="InterPro" id="IPR032284">
    <property type="entry name" value="RecQ_Zn-bd"/>
</dbReference>
<dbReference type="FunFam" id="3.40.50.300:FF:000296">
    <property type="entry name" value="ATP-dependent DNA helicase RecQ"/>
    <property type="match status" value="1"/>
</dbReference>
<sequence>MTEIHSILQQYWGFEDFRPLQKEIIDSALEGKDTLALLPTGGGKSICFQVPALALDGICIVISPLIALMKDQVENLNKKGILAAAIYSGMSRRQIVQTLKNVAYGPYKFLYVSPERLETSLFLEYLPAMHVNLIAVDEAHCISQWGYDFRPSYLRIASLRDHLPNVPVLALTASATEEVQKDICKQLQFKTPHIIRQSFERKNLSYSVFNVDSRLNKLADILSKVPGTAIVYCKSRRRTVEIASLLQMHGFSAQHYHAGLTNEERAQSQQGWIENKIKIIVCTNAFGMGIDKPDVRVVVHVDIPDCLENYYQEAGRAGRDGKKSYAVLLHDERDIQELSELHTKRFPSFEQIRDVYYALVNFLQIPAYSGLDMSYTFRYETFVKNFKLDSFLSLYALKALEQDGWIDYNEKSFTPSTVVFTTSKRQLYDFERIHPEYEPLLTTMLRTYGGIFDYPSFVSEQLLGRLLRKHEDEIKRLLKEITAYHIIQYNPQNDEPQIIFRRNRVPANELTMDLTAYNKRKETFIRRAKTMIDYTRCIHCRSSFINQYFGDKDSSECGVCDNCLRQKSSILKAEEFEQITAVIIKHLSDSSLTLAELMLKVDNMNKEKVQKTLQFMQREQRVIIDPKGLISLN</sequence>
<evidence type="ECO:0000256" key="9">
    <source>
        <dbReference type="ARBA" id="ARBA00034617"/>
    </source>
</evidence>
<dbReference type="CDD" id="cd17920">
    <property type="entry name" value="DEXHc_RecQ"/>
    <property type="match status" value="1"/>
</dbReference>
<dbReference type="PANTHER" id="PTHR13710:SF105">
    <property type="entry name" value="ATP-DEPENDENT DNA HELICASE Q1"/>
    <property type="match status" value="1"/>
</dbReference>
<evidence type="ECO:0000313" key="16">
    <source>
        <dbReference type="Proteomes" id="UP001155483"/>
    </source>
</evidence>
<dbReference type="InterPro" id="IPR004589">
    <property type="entry name" value="DNA_helicase_ATP-dep_RecQ"/>
</dbReference>
<evidence type="ECO:0000259" key="13">
    <source>
        <dbReference type="PROSITE" id="PS51192"/>
    </source>
</evidence>
<comment type="caution">
    <text evidence="15">The sequence shown here is derived from an EMBL/GenBank/DDBJ whole genome shotgun (WGS) entry which is preliminary data.</text>
</comment>
<evidence type="ECO:0000259" key="14">
    <source>
        <dbReference type="PROSITE" id="PS51194"/>
    </source>
</evidence>
<dbReference type="GO" id="GO:0005737">
    <property type="term" value="C:cytoplasm"/>
    <property type="evidence" value="ECO:0007669"/>
    <property type="project" value="TreeGrafter"/>
</dbReference>
<dbReference type="InterPro" id="IPR014001">
    <property type="entry name" value="Helicase_ATP-bd"/>
</dbReference>
<dbReference type="GO" id="GO:0006281">
    <property type="term" value="P:DNA repair"/>
    <property type="evidence" value="ECO:0007669"/>
    <property type="project" value="TreeGrafter"/>
</dbReference>
<dbReference type="GO" id="GO:0016787">
    <property type="term" value="F:hydrolase activity"/>
    <property type="evidence" value="ECO:0007669"/>
    <property type="project" value="UniProtKB-KW"/>
</dbReference>
<evidence type="ECO:0000256" key="3">
    <source>
        <dbReference type="ARBA" id="ARBA00022741"/>
    </source>
</evidence>
<dbReference type="EC" id="5.6.2.4" evidence="10"/>
<dbReference type="Pfam" id="PF00270">
    <property type="entry name" value="DEAD"/>
    <property type="match status" value="1"/>
</dbReference>
<keyword evidence="8" id="KW-0413">Isomerase</keyword>
<dbReference type="GO" id="GO:0005524">
    <property type="term" value="F:ATP binding"/>
    <property type="evidence" value="ECO:0007669"/>
    <property type="project" value="UniProtKB-KW"/>
</dbReference>
<name>A0A9X2XS56_9BACT</name>
<keyword evidence="4" id="KW-0378">Hydrolase</keyword>
<evidence type="ECO:0000256" key="1">
    <source>
        <dbReference type="ARBA" id="ARBA00005446"/>
    </source>
</evidence>
<dbReference type="EMBL" id="JAOTIF010000001">
    <property type="protein sequence ID" value="MCU7547635.1"/>
    <property type="molecule type" value="Genomic_DNA"/>
</dbReference>
<dbReference type="GO" id="GO:0043138">
    <property type="term" value="F:3'-5' DNA helicase activity"/>
    <property type="evidence" value="ECO:0007669"/>
    <property type="project" value="UniProtKB-EC"/>
</dbReference>
<dbReference type="Pfam" id="PF00271">
    <property type="entry name" value="Helicase_C"/>
    <property type="match status" value="1"/>
</dbReference>
<keyword evidence="2" id="KW-0479">Metal-binding</keyword>
<reference evidence="15" key="2">
    <citation type="submission" date="2023-04" db="EMBL/GenBank/DDBJ databases">
        <title>Paracnuella aquatica gen. nov., sp. nov., a member of the family Chitinophagaceae isolated from a hot spring.</title>
        <authorList>
            <person name="Wang C."/>
        </authorList>
    </citation>
    <scope>NUCLEOTIDE SEQUENCE</scope>
    <source>
        <strain evidence="15">LB-8</strain>
    </source>
</reference>
<dbReference type="PANTHER" id="PTHR13710">
    <property type="entry name" value="DNA HELICASE RECQ FAMILY MEMBER"/>
    <property type="match status" value="1"/>
</dbReference>
<dbReference type="PROSITE" id="PS51194">
    <property type="entry name" value="HELICASE_CTER"/>
    <property type="match status" value="1"/>
</dbReference>
<dbReference type="GO" id="GO:0006310">
    <property type="term" value="P:DNA recombination"/>
    <property type="evidence" value="ECO:0007669"/>
    <property type="project" value="InterPro"/>
</dbReference>
<dbReference type="Gene3D" id="1.10.10.10">
    <property type="entry name" value="Winged helix-like DNA-binding domain superfamily/Winged helix DNA-binding domain"/>
    <property type="match status" value="1"/>
</dbReference>
<keyword evidence="16" id="KW-1185">Reference proteome</keyword>
<dbReference type="SMART" id="SM00487">
    <property type="entry name" value="DEXDc"/>
    <property type="match status" value="1"/>
</dbReference>
<feature type="domain" description="Helicase ATP-binding" evidence="13">
    <location>
        <begin position="25"/>
        <end position="193"/>
    </location>
</feature>
<dbReference type="NCBIfam" id="TIGR00614">
    <property type="entry name" value="recQ_fam"/>
    <property type="match status" value="1"/>
</dbReference>
<evidence type="ECO:0000256" key="2">
    <source>
        <dbReference type="ARBA" id="ARBA00022723"/>
    </source>
</evidence>
<dbReference type="SMART" id="SM00490">
    <property type="entry name" value="HELICc"/>
    <property type="match status" value="1"/>
</dbReference>
<evidence type="ECO:0000256" key="4">
    <source>
        <dbReference type="ARBA" id="ARBA00022801"/>
    </source>
</evidence>
<dbReference type="GO" id="GO:0046872">
    <property type="term" value="F:metal ion binding"/>
    <property type="evidence" value="ECO:0007669"/>
    <property type="project" value="UniProtKB-KW"/>
</dbReference>
<evidence type="ECO:0000256" key="6">
    <source>
        <dbReference type="ARBA" id="ARBA00022840"/>
    </source>
</evidence>
<gene>
    <name evidence="15" type="ORF">OCK74_00855</name>
</gene>
<dbReference type="InterPro" id="IPR036388">
    <property type="entry name" value="WH-like_DNA-bd_sf"/>
</dbReference>
<dbReference type="InterPro" id="IPR011545">
    <property type="entry name" value="DEAD/DEAH_box_helicase_dom"/>
</dbReference>
<dbReference type="GO" id="GO:0009378">
    <property type="term" value="F:four-way junction helicase activity"/>
    <property type="evidence" value="ECO:0007669"/>
    <property type="project" value="TreeGrafter"/>
</dbReference>
<evidence type="ECO:0000256" key="12">
    <source>
        <dbReference type="ARBA" id="ARBA00044550"/>
    </source>
</evidence>
<reference evidence="15" key="1">
    <citation type="submission" date="2022-09" db="EMBL/GenBank/DDBJ databases">
        <authorList>
            <person name="Yuan C."/>
            <person name="Ke Z."/>
        </authorList>
    </citation>
    <scope>NUCLEOTIDE SEQUENCE</scope>
    <source>
        <strain evidence="15">LB-8</strain>
    </source>
</reference>
<comment type="similarity">
    <text evidence="1">Belongs to the helicase family. RecQ subfamily.</text>
</comment>
<protein>
    <recommendedName>
        <fullName evidence="11">ATP-dependent DNA helicase RecQ</fullName>
        <ecNumber evidence="10">5.6.2.4</ecNumber>
    </recommendedName>
    <alternativeName>
        <fullName evidence="12">DNA 3'-5' helicase RecQ</fullName>
    </alternativeName>
</protein>